<evidence type="ECO:0000313" key="2">
    <source>
        <dbReference type="Proteomes" id="UP000298061"/>
    </source>
</evidence>
<name>A0A4Y9ZF06_9AGAM</name>
<keyword evidence="2" id="KW-1185">Reference proteome</keyword>
<evidence type="ECO:0000313" key="1">
    <source>
        <dbReference type="EMBL" id="TFY73182.1"/>
    </source>
</evidence>
<dbReference type="Proteomes" id="UP000298061">
    <property type="component" value="Unassembled WGS sequence"/>
</dbReference>
<dbReference type="OrthoDB" id="2979653at2759"/>
<protein>
    <submittedName>
        <fullName evidence="1">Uncharacterized protein</fullName>
    </submittedName>
</protein>
<accession>A0A4Y9ZF06</accession>
<organism evidence="1 2">
    <name type="scientific">Hericium alpestre</name>
    <dbReference type="NCBI Taxonomy" id="135208"/>
    <lineage>
        <taxon>Eukaryota</taxon>
        <taxon>Fungi</taxon>
        <taxon>Dikarya</taxon>
        <taxon>Basidiomycota</taxon>
        <taxon>Agaricomycotina</taxon>
        <taxon>Agaricomycetes</taxon>
        <taxon>Russulales</taxon>
        <taxon>Hericiaceae</taxon>
        <taxon>Hericium</taxon>
    </lineage>
</organism>
<dbReference type="EMBL" id="SFCI01003200">
    <property type="protein sequence ID" value="TFY73182.1"/>
    <property type="molecule type" value="Genomic_DNA"/>
</dbReference>
<feature type="non-terminal residue" evidence="1">
    <location>
        <position position="111"/>
    </location>
</feature>
<dbReference type="AlphaFoldDB" id="A0A4Y9ZF06"/>
<dbReference type="STRING" id="135208.A0A4Y9ZF06"/>
<reference evidence="1 2" key="1">
    <citation type="submission" date="2019-02" db="EMBL/GenBank/DDBJ databases">
        <title>Genome sequencing of the rare red list fungi Hericium alpestre (H. flagellum).</title>
        <authorList>
            <person name="Buettner E."/>
            <person name="Kellner H."/>
        </authorList>
    </citation>
    <scope>NUCLEOTIDE SEQUENCE [LARGE SCALE GENOMIC DNA]</scope>
    <source>
        <strain evidence="1 2">DSM 108284</strain>
    </source>
</reference>
<comment type="caution">
    <text evidence="1">The sequence shown here is derived from an EMBL/GenBank/DDBJ whole genome shotgun (WGS) entry which is preliminary data.</text>
</comment>
<proteinExistence type="predicted"/>
<gene>
    <name evidence="1" type="ORF">EWM64_g10830</name>
</gene>
<sequence>MLQASLKTTPFQALMGFTPCAHVASSAANDIPAITHHLNNLTWLCSDLQALHCLAAQHMASQIDKAPLTYQVGDKVWLDATNLKTSHLATKLASKRYGPFSIMQILSPVKN</sequence>